<organism evidence="8 9">
    <name type="scientific">Haemaphysalis longicornis</name>
    <name type="common">Bush tick</name>
    <dbReference type="NCBI Taxonomy" id="44386"/>
    <lineage>
        <taxon>Eukaryota</taxon>
        <taxon>Metazoa</taxon>
        <taxon>Ecdysozoa</taxon>
        <taxon>Arthropoda</taxon>
        <taxon>Chelicerata</taxon>
        <taxon>Arachnida</taxon>
        <taxon>Acari</taxon>
        <taxon>Parasitiformes</taxon>
        <taxon>Ixodida</taxon>
        <taxon>Ixodoidea</taxon>
        <taxon>Ixodidae</taxon>
        <taxon>Haemaphysalinae</taxon>
        <taxon>Haemaphysalis</taxon>
    </lineage>
</organism>
<comment type="subcellular location">
    <subcellularLocation>
        <location evidence="1">Membrane</location>
    </subcellularLocation>
</comment>
<evidence type="ECO:0000256" key="3">
    <source>
        <dbReference type="ARBA" id="ARBA00022676"/>
    </source>
</evidence>
<evidence type="ECO:0000256" key="2">
    <source>
        <dbReference type="ARBA" id="ARBA00007647"/>
    </source>
</evidence>
<evidence type="ECO:0000313" key="8">
    <source>
        <dbReference type="EMBL" id="KAH9366352.1"/>
    </source>
</evidence>
<dbReference type="InterPro" id="IPR008166">
    <property type="entry name" value="Glyco_transf_92"/>
</dbReference>
<dbReference type="GO" id="GO:0016757">
    <property type="term" value="F:glycosyltransferase activity"/>
    <property type="evidence" value="ECO:0007669"/>
    <property type="project" value="UniProtKB-UniRule"/>
</dbReference>
<accession>A0A9J6FVH2</accession>
<proteinExistence type="inferred from homology"/>
<name>A0A9J6FVH2_HAELO</name>
<keyword evidence="6" id="KW-1133">Transmembrane helix</keyword>
<reference evidence="8 9" key="1">
    <citation type="journal article" date="2020" name="Cell">
        <title>Large-Scale Comparative Analyses of Tick Genomes Elucidate Their Genetic Diversity and Vector Capacities.</title>
        <authorList>
            <consortium name="Tick Genome and Microbiome Consortium (TIGMIC)"/>
            <person name="Jia N."/>
            <person name="Wang J."/>
            <person name="Shi W."/>
            <person name="Du L."/>
            <person name="Sun Y."/>
            <person name="Zhan W."/>
            <person name="Jiang J.F."/>
            <person name="Wang Q."/>
            <person name="Zhang B."/>
            <person name="Ji P."/>
            <person name="Bell-Sakyi L."/>
            <person name="Cui X.M."/>
            <person name="Yuan T.T."/>
            <person name="Jiang B.G."/>
            <person name="Yang W.F."/>
            <person name="Lam T.T."/>
            <person name="Chang Q.C."/>
            <person name="Ding S.J."/>
            <person name="Wang X.J."/>
            <person name="Zhu J.G."/>
            <person name="Ruan X.D."/>
            <person name="Zhao L."/>
            <person name="Wei J.T."/>
            <person name="Ye R.Z."/>
            <person name="Que T.C."/>
            <person name="Du C.H."/>
            <person name="Zhou Y.H."/>
            <person name="Cheng J.X."/>
            <person name="Dai P.F."/>
            <person name="Guo W.B."/>
            <person name="Han X.H."/>
            <person name="Huang E.J."/>
            <person name="Li L.F."/>
            <person name="Wei W."/>
            <person name="Gao Y.C."/>
            <person name="Liu J.Z."/>
            <person name="Shao H.Z."/>
            <person name="Wang X."/>
            <person name="Wang C.C."/>
            <person name="Yang T.C."/>
            <person name="Huo Q.B."/>
            <person name="Li W."/>
            <person name="Chen H.Y."/>
            <person name="Chen S.E."/>
            <person name="Zhou L.G."/>
            <person name="Ni X.B."/>
            <person name="Tian J.H."/>
            <person name="Sheng Y."/>
            <person name="Liu T."/>
            <person name="Pan Y.S."/>
            <person name="Xia L.Y."/>
            <person name="Li J."/>
            <person name="Zhao F."/>
            <person name="Cao W.C."/>
        </authorList>
    </citation>
    <scope>NUCLEOTIDE SEQUENCE [LARGE SCALE GENOMIC DNA]</scope>
    <source>
        <strain evidence="8">HaeL-2018</strain>
    </source>
</reference>
<dbReference type="AlphaFoldDB" id="A0A9J6FVH2"/>
<protein>
    <recommendedName>
        <fullName evidence="6">Glycosyltransferase family 92 protein</fullName>
        <ecNumber evidence="6">2.4.1.-</ecNumber>
    </recommendedName>
</protein>
<dbReference type="OrthoDB" id="6418940at2759"/>
<keyword evidence="9" id="KW-1185">Reference proteome</keyword>
<gene>
    <name evidence="8" type="ORF">HPB48_006196</name>
</gene>
<keyword evidence="6" id="KW-0812">Transmembrane</keyword>
<evidence type="ECO:0000313" key="9">
    <source>
        <dbReference type="Proteomes" id="UP000821853"/>
    </source>
</evidence>
<feature type="transmembrane region" description="Helical" evidence="6">
    <location>
        <begin position="28"/>
        <end position="45"/>
    </location>
</feature>
<comment type="caution">
    <text evidence="8">The sequence shown here is derived from an EMBL/GenBank/DDBJ whole genome shotgun (WGS) entry which is preliminary data.</text>
</comment>
<feature type="region of interest" description="Disordered" evidence="7">
    <location>
        <begin position="49"/>
        <end position="74"/>
    </location>
</feature>
<dbReference type="VEuPathDB" id="VectorBase:HLOH_048884"/>
<dbReference type="Pfam" id="PF01697">
    <property type="entry name" value="Glyco_transf_92"/>
    <property type="match status" value="1"/>
</dbReference>
<keyword evidence="3 6" id="KW-0328">Glycosyltransferase</keyword>
<evidence type="ECO:0000256" key="1">
    <source>
        <dbReference type="ARBA" id="ARBA00004370"/>
    </source>
</evidence>
<dbReference type="Proteomes" id="UP000821853">
    <property type="component" value="Chromosome 2"/>
</dbReference>
<dbReference type="GO" id="GO:0016020">
    <property type="term" value="C:membrane"/>
    <property type="evidence" value="ECO:0007669"/>
    <property type="project" value="UniProtKB-SubCell"/>
</dbReference>
<keyword evidence="4 6" id="KW-0808">Transferase</keyword>
<evidence type="ECO:0000256" key="6">
    <source>
        <dbReference type="RuleBase" id="RU366017"/>
    </source>
</evidence>
<sequence length="254" mass="28822">MRRRRRRRNSNLPHRDTYRKQPRHERRLILLTLGAAVVPAFYMHTPRAARYQGKQTTKGPITPLPDPGKGSCPSADELSVDRYMKTWNDKVETHLRAFRGVLKTESASWNTLTRDLHFFTAHLDEQRGSSVRIRLDSATAQVMCPLPKGWNDGDLAVTVRKASNLRNTPKFWINVTQAPKISKAKCCAVCVKPVYQSDLTPLKVAEFIGHYRVIGARHFFLYDQDMSEGLKALLARFQSVGIDVAVVPVQASLQ</sequence>
<evidence type="ECO:0000256" key="7">
    <source>
        <dbReference type="SAM" id="MobiDB-lite"/>
    </source>
</evidence>
<evidence type="ECO:0000256" key="4">
    <source>
        <dbReference type="ARBA" id="ARBA00022679"/>
    </source>
</evidence>
<evidence type="ECO:0000256" key="5">
    <source>
        <dbReference type="ARBA" id="ARBA00023136"/>
    </source>
</evidence>
<comment type="similarity">
    <text evidence="2 6">Belongs to the glycosyltransferase 92 family.</text>
</comment>
<dbReference type="EC" id="2.4.1.-" evidence="6"/>
<feature type="region of interest" description="Disordered" evidence="7">
    <location>
        <begin position="1"/>
        <end position="23"/>
    </location>
</feature>
<keyword evidence="5 6" id="KW-0472">Membrane</keyword>
<dbReference type="EMBL" id="JABSTR010000004">
    <property type="protein sequence ID" value="KAH9366352.1"/>
    <property type="molecule type" value="Genomic_DNA"/>
</dbReference>